<protein>
    <submittedName>
        <fullName evidence="2">Uncharacterized protein</fullName>
    </submittedName>
</protein>
<dbReference type="Proteomes" id="UP000248066">
    <property type="component" value="Unassembled WGS sequence"/>
</dbReference>
<reference evidence="2 3" key="1">
    <citation type="submission" date="2017-10" db="EMBL/GenBank/DDBJ databases">
        <title>Bacillus sp. nov., a halophilic bacterium isolated from a Yangshapao Lake.</title>
        <authorList>
            <person name="Wang H."/>
        </authorList>
    </citation>
    <scope>NUCLEOTIDE SEQUENCE [LARGE SCALE GENOMIC DNA]</scope>
    <source>
        <strain evidence="2 3">YSP-3</strain>
    </source>
</reference>
<keyword evidence="3" id="KW-1185">Reference proteome</keyword>
<feature type="transmembrane region" description="Helical" evidence="1">
    <location>
        <begin position="6"/>
        <end position="27"/>
    </location>
</feature>
<keyword evidence="1" id="KW-0472">Membrane</keyword>
<accession>A0A2W0H9M5</accession>
<name>A0A2W0H9M5_9BACI</name>
<comment type="caution">
    <text evidence="2">The sequence shown here is derived from an EMBL/GenBank/DDBJ whole genome shotgun (WGS) entry which is preliminary data.</text>
</comment>
<evidence type="ECO:0000256" key="1">
    <source>
        <dbReference type="SAM" id="Phobius"/>
    </source>
</evidence>
<feature type="transmembrane region" description="Helical" evidence="1">
    <location>
        <begin position="39"/>
        <end position="56"/>
    </location>
</feature>
<evidence type="ECO:0000313" key="3">
    <source>
        <dbReference type="Proteomes" id="UP000248066"/>
    </source>
</evidence>
<keyword evidence="1" id="KW-1133">Transmembrane helix</keyword>
<dbReference type="EMBL" id="PDOF01000001">
    <property type="protein sequence ID" value="PYZ97476.1"/>
    <property type="molecule type" value="Genomic_DNA"/>
</dbReference>
<dbReference type="OrthoDB" id="9873733at2"/>
<dbReference type="RefSeq" id="WP_110516595.1">
    <property type="nucleotide sequence ID" value="NZ_PDOF01000001.1"/>
</dbReference>
<proteinExistence type="predicted"/>
<evidence type="ECO:0000313" key="2">
    <source>
        <dbReference type="EMBL" id="PYZ97476.1"/>
    </source>
</evidence>
<keyword evidence="1" id="KW-0812">Transmembrane</keyword>
<organism evidence="2 3">
    <name type="scientific">Alteribacter lacisalsi</name>
    <dbReference type="NCBI Taxonomy" id="2045244"/>
    <lineage>
        <taxon>Bacteria</taxon>
        <taxon>Bacillati</taxon>
        <taxon>Bacillota</taxon>
        <taxon>Bacilli</taxon>
        <taxon>Bacillales</taxon>
        <taxon>Bacillaceae</taxon>
        <taxon>Alteribacter</taxon>
    </lineage>
</organism>
<sequence>MGISGILLLTLTLVFGLYTILFMRGWVKHDAAKRLRGSDLVIIGLTSISFLAAALIQNFTALVPFTLAMFGLIMKFHANRAVLRPKLVK</sequence>
<dbReference type="AlphaFoldDB" id="A0A2W0H9M5"/>
<gene>
    <name evidence="2" type="ORF">CR205_02440</name>
</gene>